<dbReference type="EMBL" id="KZ995781">
    <property type="protein sequence ID" value="RKO89990.1"/>
    <property type="molecule type" value="Genomic_DNA"/>
</dbReference>
<dbReference type="Proteomes" id="UP000269721">
    <property type="component" value="Unassembled WGS sequence"/>
</dbReference>
<keyword evidence="1" id="KW-0732">Signal</keyword>
<organism evidence="2 3">
    <name type="scientific">Blyttiomyces helicus</name>
    <dbReference type="NCBI Taxonomy" id="388810"/>
    <lineage>
        <taxon>Eukaryota</taxon>
        <taxon>Fungi</taxon>
        <taxon>Fungi incertae sedis</taxon>
        <taxon>Chytridiomycota</taxon>
        <taxon>Chytridiomycota incertae sedis</taxon>
        <taxon>Chytridiomycetes</taxon>
        <taxon>Chytridiomycetes incertae sedis</taxon>
        <taxon>Blyttiomyces</taxon>
    </lineage>
</organism>
<protein>
    <recommendedName>
        <fullName evidence="4">Mitochondrial carrier domain-containing protein</fullName>
    </recommendedName>
</protein>
<accession>A0A4P9WG38</accession>
<sequence>MSAAFFAKDVLCLASLTSAYLGLQRALPPDQLNAATKSVLSGATGGAVLAAISQQLNHRHFPETTAELGKNLPGSGPRIVFKSATGYGGFFAVFDGLRKGVWKARGNLAERTGVPLPARRVLDPTWQATNVLAGGVGGLCYRAATLPFFSGPLDNPLTTKGGLLLLSRTVVGMGVLGFVLANTEALLQEWRGEDKE</sequence>
<evidence type="ECO:0008006" key="4">
    <source>
        <dbReference type="Google" id="ProtNLM"/>
    </source>
</evidence>
<evidence type="ECO:0000313" key="3">
    <source>
        <dbReference type="Proteomes" id="UP000269721"/>
    </source>
</evidence>
<proteinExistence type="predicted"/>
<feature type="chain" id="PRO_5020455673" description="Mitochondrial carrier domain-containing protein" evidence="1">
    <location>
        <begin position="20"/>
        <end position="196"/>
    </location>
</feature>
<gene>
    <name evidence="2" type="ORF">BDK51DRAFT_46018</name>
</gene>
<dbReference type="OrthoDB" id="2094639at2759"/>
<keyword evidence="3" id="KW-1185">Reference proteome</keyword>
<evidence type="ECO:0000256" key="1">
    <source>
        <dbReference type="SAM" id="SignalP"/>
    </source>
</evidence>
<evidence type="ECO:0000313" key="2">
    <source>
        <dbReference type="EMBL" id="RKO89990.1"/>
    </source>
</evidence>
<name>A0A4P9WG38_9FUNG</name>
<reference evidence="3" key="1">
    <citation type="journal article" date="2018" name="Nat. Microbiol.">
        <title>Leveraging single-cell genomics to expand the fungal tree of life.</title>
        <authorList>
            <person name="Ahrendt S.R."/>
            <person name="Quandt C.A."/>
            <person name="Ciobanu D."/>
            <person name="Clum A."/>
            <person name="Salamov A."/>
            <person name="Andreopoulos B."/>
            <person name="Cheng J.F."/>
            <person name="Woyke T."/>
            <person name="Pelin A."/>
            <person name="Henrissat B."/>
            <person name="Reynolds N.K."/>
            <person name="Benny G.L."/>
            <person name="Smith M.E."/>
            <person name="James T.Y."/>
            <person name="Grigoriev I.V."/>
        </authorList>
    </citation>
    <scope>NUCLEOTIDE SEQUENCE [LARGE SCALE GENOMIC DNA]</scope>
</reference>
<feature type="signal peptide" evidence="1">
    <location>
        <begin position="1"/>
        <end position="19"/>
    </location>
</feature>
<dbReference type="AlphaFoldDB" id="A0A4P9WG38"/>